<keyword evidence="3" id="KW-1185">Reference proteome</keyword>
<evidence type="ECO:0000256" key="1">
    <source>
        <dbReference type="SAM" id="MobiDB-lite"/>
    </source>
</evidence>
<protein>
    <submittedName>
        <fullName evidence="2">Uncharacterized protein</fullName>
    </submittedName>
</protein>
<evidence type="ECO:0000313" key="2">
    <source>
        <dbReference type="EnsemblPlants" id="ONIVA08G08260.1"/>
    </source>
</evidence>
<evidence type="ECO:0000313" key="3">
    <source>
        <dbReference type="Proteomes" id="UP000006591"/>
    </source>
</evidence>
<dbReference type="AlphaFoldDB" id="A0A0E0I945"/>
<accession>A0A0E0I945</accession>
<dbReference type="Gramene" id="ONIVA08G08260.1">
    <property type="protein sequence ID" value="ONIVA08G08260.1"/>
    <property type="gene ID" value="ONIVA08G08260"/>
</dbReference>
<dbReference type="HOGENOM" id="CLU_094752_0_0_1"/>
<reference evidence="2" key="2">
    <citation type="submission" date="2018-04" db="EMBL/GenBank/DDBJ databases">
        <title>OnivRS2 (Oryza nivara Reference Sequence Version 2).</title>
        <authorList>
            <person name="Zhang J."/>
            <person name="Kudrna D."/>
            <person name="Lee S."/>
            <person name="Talag J."/>
            <person name="Rajasekar S."/>
            <person name="Welchert J."/>
            <person name="Hsing Y.-I."/>
            <person name="Wing R.A."/>
        </authorList>
    </citation>
    <scope>NUCLEOTIDE SEQUENCE [LARGE SCALE GENOMIC DNA]</scope>
    <source>
        <strain evidence="2">SL10</strain>
    </source>
</reference>
<feature type="region of interest" description="Disordered" evidence="1">
    <location>
        <begin position="54"/>
        <end position="75"/>
    </location>
</feature>
<dbReference type="OMA" id="SEWEEPT"/>
<feature type="region of interest" description="Disordered" evidence="1">
    <location>
        <begin position="1"/>
        <end position="21"/>
    </location>
</feature>
<dbReference type="EnsemblPlants" id="ONIVA08G08260.1">
    <property type="protein sequence ID" value="ONIVA08G08260.1"/>
    <property type="gene ID" value="ONIVA08G08260"/>
</dbReference>
<dbReference type="Proteomes" id="UP000006591">
    <property type="component" value="Chromosome 8"/>
</dbReference>
<feature type="region of interest" description="Disordered" evidence="1">
    <location>
        <begin position="91"/>
        <end position="179"/>
    </location>
</feature>
<organism evidence="2">
    <name type="scientific">Oryza nivara</name>
    <name type="common">Indian wild rice</name>
    <name type="synonym">Oryza sativa f. spontanea</name>
    <dbReference type="NCBI Taxonomy" id="4536"/>
    <lineage>
        <taxon>Eukaryota</taxon>
        <taxon>Viridiplantae</taxon>
        <taxon>Streptophyta</taxon>
        <taxon>Embryophyta</taxon>
        <taxon>Tracheophyta</taxon>
        <taxon>Spermatophyta</taxon>
        <taxon>Magnoliopsida</taxon>
        <taxon>Liliopsida</taxon>
        <taxon>Poales</taxon>
        <taxon>Poaceae</taxon>
        <taxon>BOP clade</taxon>
        <taxon>Oryzoideae</taxon>
        <taxon>Oryzeae</taxon>
        <taxon>Oryzinae</taxon>
        <taxon>Oryza</taxon>
    </lineage>
</organism>
<name>A0A0E0I945_ORYNI</name>
<sequence>MEAEADQATVVASWGPDHGGRVGAVAHVERERARPPEMAPVRRQSILRGDVEVASKHLSHSSSLSRAVERRAHGERWAAPRDIEAVAAARDDEAVTANSGRIWSPGTEDGRRRRRGPTAGEGIGEAERNSGGGSEWEEPTAALGARGSDGGRTMAPTGSPSRPNLPPASRGLRHPPEVRKAAVSAWDHCGKHSHLSGSGSAGSSCGGGILCPVWLATKRDEARGQGLMVWEVRKRLAIEQQSEEDPDIISVSEIVDN</sequence>
<reference evidence="2" key="1">
    <citation type="submission" date="2015-04" db="UniProtKB">
        <authorList>
            <consortium name="EnsemblPlants"/>
        </authorList>
    </citation>
    <scope>IDENTIFICATION</scope>
    <source>
        <strain evidence="2">SL10</strain>
    </source>
</reference>
<proteinExistence type="predicted"/>